<dbReference type="InterPro" id="IPR036217">
    <property type="entry name" value="MethylDNA_cys_MeTrfase_DNAb"/>
</dbReference>
<name>A0A1F7WUM9_9BACT</name>
<evidence type="ECO:0000259" key="7">
    <source>
        <dbReference type="Pfam" id="PF01035"/>
    </source>
</evidence>
<dbReference type="InterPro" id="IPR036388">
    <property type="entry name" value="WH-like_DNA-bd_sf"/>
</dbReference>
<dbReference type="CDD" id="cd06445">
    <property type="entry name" value="ATase"/>
    <property type="match status" value="1"/>
</dbReference>
<organism evidence="8 9">
    <name type="scientific">Candidatus Woesebacteria bacterium GWB1_43_5</name>
    <dbReference type="NCBI Taxonomy" id="1802474"/>
    <lineage>
        <taxon>Bacteria</taxon>
        <taxon>Candidatus Woeseibacteriota</taxon>
    </lineage>
</organism>
<dbReference type="SUPFAM" id="SSF46767">
    <property type="entry name" value="Methylated DNA-protein cysteine methyltransferase, C-terminal domain"/>
    <property type="match status" value="1"/>
</dbReference>
<accession>A0A1F7WUM9</accession>
<dbReference type="EMBL" id="MGFM01000002">
    <property type="protein sequence ID" value="OGM06139.1"/>
    <property type="molecule type" value="Genomic_DNA"/>
</dbReference>
<dbReference type="AlphaFoldDB" id="A0A1F7WUM9"/>
<evidence type="ECO:0000313" key="9">
    <source>
        <dbReference type="Proteomes" id="UP000178812"/>
    </source>
</evidence>
<evidence type="ECO:0000256" key="3">
    <source>
        <dbReference type="ARBA" id="ARBA00022679"/>
    </source>
</evidence>
<gene>
    <name evidence="8" type="ORF">A2125_02315</name>
</gene>
<dbReference type="InterPro" id="IPR001497">
    <property type="entry name" value="MethylDNA_cys_MeTrfase_AS"/>
</dbReference>
<comment type="catalytic activity">
    <reaction evidence="6">
        <text>a 6-O-methyl-2'-deoxyguanosine in DNA + L-cysteinyl-[protein] = S-methyl-L-cysteinyl-[protein] + a 2'-deoxyguanosine in DNA</text>
        <dbReference type="Rhea" id="RHEA:24000"/>
        <dbReference type="Rhea" id="RHEA-COMP:10131"/>
        <dbReference type="Rhea" id="RHEA-COMP:10132"/>
        <dbReference type="Rhea" id="RHEA-COMP:11367"/>
        <dbReference type="Rhea" id="RHEA-COMP:11368"/>
        <dbReference type="ChEBI" id="CHEBI:29950"/>
        <dbReference type="ChEBI" id="CHEBI:82612"/>
        <dbReference type="ChEBI" id="CHEBI:85445"/>
        <dbReference type="ChEBI" id="CHEBI:85448"/>
        <dbReference type="EC" id="2.1.1.63"/>
    </reaction>
</comment>
<evidence type="ECO:0000256" key="1">
    <source>
        <dbReference type="ARBA" id="ARBA00001286"/>
    </source>
</evidence>
<dbReference type="PANTHER" id="PTHR42942:SF1">
    <property type="entry name" value="ALKYLTRANSFERASE-LIKE PROTEIN 1"/>
    <property type="match status" value="1"/>
</dbReference>
<keyword evidence="4" id="KW-0227">DNA damage</keyword>
<comment type="catalytic activity">
    <reaction evidence="1">
        <text>a 4-O-methyl-thymidine in DNA + L-cysteinyl-[protein] = a thymidine in DNA + S-methyl-L-cysteinyl-[protein]</text>
        <dbReference type="Rhea" id="RHEA:53428"/>
        <dbReference type="Rhea" id="RHEA-COMP:10131"/>
        <dbReference type="Rhea" id="RHEA-COMP:10132"/>
        <dbReference type="Rhea" id="RHEA-COMP:13555"/>
        <dbReference type="Rhea" id="RHEA-COMP:13556"/>
        <dbReference type="ChEBI" id="CHEBI:29950"/>
        <dbReference type="ChEBI" id="CHEBI:82612"/>
        <dbReference type="ChEBI" id="CHEBI:137386"/>
        <dbReference type="ChEBI" id="CHEBI:137387"/>
        <dbReference type="EC" id="2.1.1.63"/>
    </reaction>
</comment>
<dbReference type="PANTHER" id="PTHR42942">
    <property type="entry name" value="6-O-METHYLGUANINE DNA METHYLTRANSFERASE"/>
    <property type="match status" value="1"/>
</dbReference>
<evidence type="ECO:0000256" key="4">
    <source>
        <dbReference type="ARBA" id="ARBA00022763"/>
    </source>
</evidence>
<dbReference type="Gene3D" id="1.10.10.10">
    <property type="entry name" value="Winged helix-like DNA-binding domain superfamily/Winged helix DNA-binding domain"/>
    <property type="match status" value="1"/>
</dbReference>
<evidence type="ECO:0000256" key="5">
    <source>
        <dbReference type="ARBA" id="ARBA00023204"/>
    </source>
</evidence>
<comment type="caution">
    <text evidence="8">The sequence shown here is derived from an EMBL/GenBank/DDBJ whole genome shotgun (WGS) entry which is preliminary data.</text>
</comment>
<protein>
    <recommendedName>
        <fullName evidence="7">Methylated-DNA-[protein]-cysteine S-methyltransferase DNA binding domain-containing protein</fullName>
    </recommendedName>
</protein>
<dbReference type="PROSITE" id="PS00374">
    <property type="entry name" value="MGMT"/>
    <property type="match status" value="1"/>
</dbReference>
<dbReference type="Pfam" id="PF01035">
    <property type="entry name" value="DNA_binding_1"/>
    <property type="match status" value="1"/>
</dbReference>
<sequence>MSKVKTTTKNLKLFVRVYELVKHIPAGKVMTYGQVAKTLGTRDARKVGWALHALRRAQGKTNVPCHRVVNKDGKLADNFAFDGWREQKGRLLGEGVIFINQNHVDLQKHLWDKV</sequence>
<dbReference type="GO" id="GO:0003908">
    <property type="term" value="F:methylated-DNA-[protein]-cysteine S-methyltransferase activity"/>
    <property type="evidence" value="ECO:0007669"/>
    <property type="project" value="UniProtKB-EC"/>
</dbReference>
<keyword evidence="5" id="KW-0234">DNA repair</keyword>
<reference evidence="8 9" key="1">
    <citation type="journal article" date="2016" name="Nat. Commun.">
        <title>Thousands of microbial genomes shed light on interconnected biogeochemical processes in an aquifer system.</title>
        <authorList>
            <person name="Anantharaman K."/>
            <person name="Brown C.T."/>
            <person name="Hug L.A."/>
            <person name="Sharon I."/>
            <person name="Castelle C.J."/>
            <person name="Probst A.J."/>
            <person name="Thomas B.C."/>
            <person name="Singh A."/>
            <person name="Wilkins M.J."/>
            <person name="Karaoz U."/>
            <person name="Brodie E.L."/>
            <person name="Williams K.H."/>
            <person name="Hubbard S.S."/>
            <person name="Banfield J.F."/>
        </authorList>
    </citation>
    <scope>NUCLEOTIDE SEQUENCE [LARGE SCALE GENOMIC DNA]</scope>
</reference>
<dbReference type="InterPro" id="IPR014048">
    <property type="entry name" value="MethylDNA_cys_MeTrfase_DNA-bd"/>
</dbReference>
<dbReference type="GO" id="GO:0032259">
    <property type="term" value="P:methylation"/>
    <property type="evidence" value="ECO:0007669"/>
    <property type="project" value="UniProtKB-KW"/>
</dbReference>
<keyword evidence="3" id="KW-0808">Transferase</keyword>
<dbReference type="NCBIfam" id="TIGR00589">
    <property type="entry name" value="ogt"/>
    <property type="match status" value="1"/>
</dbReference>
<evidence type="ECO:0000256" key="2">
    <source>
        <dbReference type="ARBA" id="ARBA00022603"/>
    </source>
</evidence>
<dbReference type="GO" id="GO:0006281">
    <property type="term" value="P:DNA repair"/>
    <property type="evidence" value="ECO:0007669"/>
    <property type="project" value="UniProtKB-KW"/>
</dbReference>
<evidence type="ECO:0000256" key="6">
    <source>
        <dbReference type="ARBA" id="ARBA00049348"/>
    </source>
</evidence>
<dbReference type="Proteomes" id="UP000178812">
    <property type="component" value="Unassembled WGS sequence"/>
</dbReference>
<keyword evidence="2" id="KW-0489">Methyltransferase</keyword>
<dbReference type="InterPro" id="IPR052520">
    <property type="entry name" value="ATL_DNA_repair"/>
</dbReference>
<evidence type="ECO:0000313" key="8">
    <source>
        <dbReference type="EMBL" id="OGM06139.1"/>
    </source>
</evidence>
<proteinExistence type="predicted"/>
<feature type="domain" description="Methylated-DNA-[protein]-cysteine S-methyltransferase DNA binding" evidence="7">
    <location>
        <begin position="15"/>
        <end position="96"/>
    </location>
</feature>